<dbReference type="RefSeq" id="WP_181615432.1">
    <property type="nucleotide sequence ID" value="NZ_BAABAM010000008.1"/>
</dbReference>
<gene>
    <name evidence="2" type="ORF">HNR30_008115</name>
</gene>
<evidence type="ECO:0000313" key="2">
    <source>
        <dbReference type="EMBL" id="MBA2896724.1"/>
    </source>
</evidence>
<keyword evidence="3" id="KW-1185">Reference proteome</keyword>
<reference evidence="2 3" key="1">
    <citation type="submission" date="2020-07" db="EMBL/GenBank/DDBJ databases">
        <title>Genomic Encyclopedia of Type Strains, Phase IV (KMG-IV): sequencing the most valuable type-strain genomes for metagenomic binning, comparative biology and taxonomic classification.</title>
        <authorList>
            <person name="Goeker M."/>
        </authorList>
    </citation>
    <scope>NUCLEOTIDE SEQUENCE [LARGE SCALE GENOMIC DNA]</scope>
    <source>
        <strain evidence="2 3">DSM 45533</strain>
    </source>
</reference>
<dbReference type="GO" id="GO:0005840">
    <property type="term" value="C:ribosome"/>
    <property type="evidence" value="ECO:0007669"/>
    <property type="project" value="UniProtKB-KW"/>
</dbReference>
<keyword evidence="2" id="KW-0689">Ribosomal protein</keyword>
<accession>A0A7W0HV00</accession>
<dbReference type="InterPro" id="IPR000182">
    <property type="entry name" value="GNAT_dom"/>
</dbReference>
<dbReference type="Pfam" id="PF24553">
    <property type="entry name" value="Rv0428c_C"/>
    <property type="match status" value="1"/>
</dbReference>
<feature type="domain" description="N-acetyltransferase" evidence="1">
    <location>
        <begin position="97"/>
        <end position="241"/>
    </location>
</feature>
<dbReference type="GO" id="GO:0016747">
    <property type="term" value="F:acyltransferase activity, transferring groups other than amino-acyl groups"/>
    <property type="evidence" value="ECO:0007669"/>
    <property type="project" value="InterPro"/>
</dbReference>
<dbReference type="InterPro" id="IPR056935">
    <property type="entry name" value="Rv0428c-like_C"/>
</dbReference>
<dbReference type="Gene3D" id="3.40.630.30">
    <property type="match status" value="1"/>
</dbReference>
<evidence type="ECO:0000313" key="3">
    <source>
        <dbReference type="Proteomes" id="UP000530928"/>
    </source>
</evidence>
<sequence>MDLSLLVDEAWPALERLDHGPWTFRASQGVTKRANSVLVRGMPDDLEGAVLAAEAFYASRGLPCVFSLGGGAVDDFLAARGYALVEPTMGMWATGEPEASPYSLKISDQPWDGWMESWWAVDGRYPSQLPVVAEILRGVPSLYAAYEEDGVALAVGRGVVQGGDVLGLYGMATLPRARRRGLARAVLRGLRAHAGVPRAYLVVVERNTAAQALYRGEGFVAQGGYHYRVRADGAVTGHTRPPTHPA</sequence>
<dbReference type="AlphaFoldDB" id="A0A7W0HV00"/>
<dbReference type="Proteomes" id="UP000530928">
    <property type="component" value="Unassembled WGS sequence"/>
</dbReference>
<organism evidence="2 3">
    <name type="scientific">Nonomuraea soli</name>
    <dbReference type="NCBI Taxonomy" id="1032476"/>
    <lineage>
        <taxon>Bacteria</taxon>
        <taxon>Bacillati</taxon>
        <taxon>Actinomycetota</taxon>
        <taxon>Actinomycetes</taxon>
        <taxon>Streptosporangiales</taxon>
        <taxon>Streptosporangiaceae</taxon>
        <taxon>Nonomuraea</taxon>
    </lineage>
</organism>
<dbReference type="PROSITE" id="PS51186">
    <property type="entry name" value="GNAT"/>
    <property type="match status" value="1"/>
</dbReference>
<keyword evidence="2" id="KW-0687">Ribonucleoprotein</keyword>
<proteinExistence type="predicted"/>
<dbReference type="SUPFAM" id="SSF55729">
    <property type="entry name" value="Acyl-CoA N-acyltransferases (Nat)"/>
    <property type="match status" value="1"/>
</dbReference>
<protein>
    <submittedName>
        <fullName evidence="2">Ribosomal protein S18 acetylase RimI-like enzyme</fullName>
    </submittedName>
</protein>
<dbReference type="EMBL" id="JACDUR010000009">
    <property type="protein sequence ID" value="MBA2896724.1"/>
    <property type="molecule type" value="Genomic_DNA"/>
</dbReference>
<dbReference type="InterPro" id="IPR016181">
    <property type="entry name" value="Acyl_CoA_acyltransferase"/>
</dbReference>
<name>A0A7W0HV00_9ACTN</name>
<evidence type="ECO:0000259" key="1">
    <source>
        <dbReference type="PROSITE" id="PS51186"/>
    </source>
</evidence>
<comment type="caution">
    <text evidence="2">The sequence shown here is derived from an EMBL/GenBank/DDBJ whole genome shotgun (WGS) entry which is preliminary data.</text>
</comment>